<protein>
    <submittedName>
        <fullName evidence="4">GNAT family N-acetyltransferase</fullName>
    </submittedName>
</protein>
<dbReference type="PROSITE" id="PS51186">
    <property type="entry name" value="GNAT"/>
    <property type="match status" value="1"/>
</dbReference>
<dbReference type="EMBL" id="DOYJ01000198">
    <property type="protein sequence ID" value="HCB75907.1"/>
    <property type="molecule type" value="Genomic_DNA"/>
</dbReference>
<dbReference type="SUPFAM" id="SSF55729">
    <property type="entry name" value="Acyl-CoA N-acyltransferases (Nat)"/>
    <property type="match status" value="1"/>
</dbReference>
<proteinExistence type="predicted"/>
<accession>A0A3D0WAY0</accession>
<dbReference type="PANTHER" id="PTHR43877:SF5">
    <property type="entry name" value="BLL8307 PROTEIN"/>
    <property type="match status" value="1"/>
</dbReference>
<feature type="domain" description="N-acetyltransferase" evidence="3">
    <location>
        <begin position="1"/>
        <end position="151"/>
    </location>
</feature>
<dbReference type="AlphaFoldDB" id="A0A3D0WAY0"/>
<dbReference type="Proteomes" id="UP000262699">
    <property type="component" value="Unassembled WGS sequence"/>
</dbReference>
<name>A0A3D0WAY0_9SPHN</name>
<comment type="caution">
    <text evidence="4">The sequence shown here is derived from an EMBL/GenBank/DDBJ whole genome shotgun (WGS) entry which is preliminary data.</text>
</comment>
<dbReference type="GO" id="GO:0016747">
    <property type="term" value="F:acyltransferase activity, transferring groups other than amino-acyl groups"/>
    <property type="evidence" value="ECO:0007669"/>
    <property type="project" value="InterPro"/>
</dbReference>
<reference evidence="4 5" key="1">
    <citation type="journal article" date="2018" name="Nat. Biotechnol.">
        <title>A standardized bacterial taxonomy based on genome phylogeny substantially revises the tree of life.</title>
        <authorList>
            <person name="Parks D.H."/>
            <person name="Chuvochina M."/>
            <person name="Waite D.W."/>
            <person name="Rinke C."/>
            <person name="Skarshewski A."/>
            <person name="Chaumeil P.A."/>
            <person name="Hugenholtz P."/>
        </authorList>
    </citation>
    <scope>NUCLEOTIDE SEQUENCE [LARGE SCALE GENOMIC DNA]</scope>
    <source>
        <strain evidence="4">UBA9015</strain>
    </source>
</reference>
<evidence type="ECO:0000256" key="1">
    <source>
        <dbReference type="ARBA" id="ARBA00022679"/>
    </source>
</evidence>
<dbReference type="InterPro" id="IPR016181">
    <property type="entry name" value="Acyl_CoA_acyltransferase"/>
</dbReference>
<evidence type="ECO:0000313" key="4">
    <source>
        <dbReference type="EMBL" id="HCB75907.1"/>
    </source>
</evidence>
<evidence type="ECO:0000259" key="3">
    <source>
        <dbReference type="PROSITE" id="PS51186"/>
    </source>
</evidence>
<evidence type="ECO:0000313" key="5">
    <source>
        <dbReference type="Proteomes" id="UP000262699"/>
    </source>
</evidence>
<dbReference type="PANTHER" id="PTHR43877">
    <property type="entry name" value="AMINOALKYLPHOSPHONATE N-ACETYLTRANSFERASE-RELATED-RELATED"/>
    <property type="match status" value="1"/>
</dbReference>
<dbReference type="InterPro" id="IPR000182">
    <property type="entry name" value="GNAT_dom"/>
</dbReference>
<dbReference type="Pfam" id="PF00583">
    <property type="entry name" value="Acetyltransf_1"/>
    <property type="match status" value="1"/>
</dbReference>
<organism evidence="4 5">
    <name type="scientific">Sphingomonas bacterium</name>
    <dbReference type="NCBI Taxonomy" id="1895847"/>
    <lineage>
        <taxon>Bacteria</taxon>
        <taxon>Pseudomonadati</taxon>
        <taxon>Pseudomonadota</taxon>
        <taxon>Alphaproteobacteria</taxon>
        <taxon>Sphingomonadales</taxon>
        <taxon>Sphingomonadaceae</taxon>
        <taxon>Sphingomonas</taxon>
    </lineage>
</organism>
<dbReference type="CDD" id="cd04301">
    <property type="entry name" value="NAT_SF"/>
    <property type="match status" value="1"/>
</dbReference>
<evidence type="ECO:0000256" key="2">
    <source>
        <dbReference type="ARBA" id="ARBA00023315"/>
    </source>
</evidence>
<keyword evidence="2" id="KW-0012">Acyltransferase</keyword>
<keyword evidence="1 4" id="KW-0808">Transferase</keyword>
<dbReference type="InterPro" id="IPR050832">
    <property type="entry name" value="Bact_Acetyltransf"/>
</dbReference>
<dbReference type="Gene3D" id="3.40.630.30">
    <property type="match status" value="1"/>
</dbReference>
<sequence>MQLRDGLLDHPAVVALLHTHFAGMLAASPPGTCHFLDLDALAAPEVTFVTAWDGDTLLGCGALKALGDGQGELKSMRTAASALRRGVAAAILTHLIERARAAGMTRLYLETGTGPAFDAAEALYRRHGFAPCGPFGDYRATDFNRYMTRAI</sequence>
<gene>
    <name evidence="4" type="ORF">DEP91_06995</name>
</gene>